<gene>
    <name evidence="3" type="ORF">MNBD_ALPHA08-2519</name>
</gene>
<accession>A0A3B0SB06</accession>
<dbReference type="Pfam" id="PF02545">
    <property type="entry name" value="Maf"/>
    <property type="match status" value="1"/>
</dbReference>
<dbReference type="NCBIfam" id="TIGR00172">
    <property type="entry name" value="maf"/>
    <property type="match status" value="1"/>
</dbReference>
<protein>
    <submittedName>
        <fullName evidence="3">Septum formation protein Maf</fullName>
    </submittedName>
</protein>
<keyword evidence="2" id="KW-0378">Hydrolase</keyword>
<dbReference type="EMBL" id="UOEC01000148">
    <property type="protein sequence ID" value="VAV97708.1"/>
    <property type="molecule type" value="Genomic_DNA"/>
</dbReference>
<dbReference type="GO" id="GO:0047429">
    <property type="term" value="F:nucleoside triphosphate diphosphatase activity"/>
    <property type="evidence" value="ECO:0007669"/>
    <property type="project" value="InterPro"/>
</dbReference>
<evidence type="ECO:0000313" key="3">
    <source>
        <dbReference type="EMBL" id="VAV97708.1"/>
    </source>
</evidence>
<evidence type="ECO:0000256" key="2">
    <source>
        <dbReference type="ARBA" id="ARBA00022801"/>
    </source>
</evidence>
<dbReference type="SUPFAM" id="SSF52972">
    <property type="entry name" value="ITPase-like"/>
    <property type="match status" value="1"/>
</dbReference>
<dbReference type="InterPro" id="IPR029001">
    <property type="entry name" value="ITPase-like_fam"/>
</dbReference>
<reference evidence="3" key="1">
    <citation type="submission" date="2018-06" db="EMBL/GenBank/DDBJ databases">
        <authorList>
            <person name="Zhirakovskaya E."/>
        </authorList>
    </citation>
    <scope>NUCLEOTIDE SEQUENCE</scope>
</reference>
<sequence length="211" mass="22903">MSDERVKLVLASASPRRLALLGQAGLEPDLLNPADIDETAKKRETPRSLVARLAKEKAQKVLTMPQVEALAGNVFVLAADTVVALGRRVLGKPETAEEASEMLQLLSGRAHKVFTAVSLIAPGGSQKTRIVDSKVRFKRLSREDIDSYLICDEWRGKAGAYAIQGRAGAFVRYLSGSYTGVVGLPLYETVSMLNGAGYPVYHTWMTARSID</sequence>
<evidence type="ECO:0000256" key="1">
    <source>
        <dbReference type="ARBA" id="ARBA00001968"/>
    </source>
</evidence>
<dbReference type="InterPro" id="IPR003697">
    <property type="entry name" value="Maf-like"/>
</dbReference>
<dbReference type="CDD" id="cd00555">
    <property type="entry name" value="Maf"/>
    <property type="match status" value="1"/>
</dbReference>
<dbReference type="Gene3D" id="3.90.950.10">
    <property type="match status" value="1"/>
</dbReference>
<name>A0A3B0SB06_9ZZZZ</name>
<dbReference type="PIRSF" id="PIRSF006305">
    <property type="entry name" value="Maf"/>
    <property type="match status" value="1"/>
</dbReference>
<organism evidence="3">
    <name type="scientific">hydrothermal vent metagenome</name>
    <dbReference type="NCBI Taxonomy" id="652676"/>
    <lineage>
        <taxon>unclassified sequences</taxon>
        <taxon>metagenomes</taxon>
        <taxon>ecological metagenomes</taxon>
    </lineage>
</organism>
<proteinExistence type="inferred from homology"/>
<dbReference type="PANTHER" id="PTHR43213:SF5">
    <property type="entry name" value="BIFUNCTIONAL DTTP_UTP PYROPHOSPHATASE_METHYLTRANSFERASE PROTEIN-RELATED"/>
    <property type="match status" value="1"/>
</dbReference>
<dbReference type="AlphaFoldDB" id="A0A3B0SB06"/>
<dbReference type="PANTHER" id="PTHR43213">
    <property type="entry name" value="BIFUNCTIONAL DTTP/UTP PYROPHOSPHATASE/METHYLTRANSFERASE PROTEIN-RELATED"/>
    <property type="match status" value="1"/>
</dbReference>
<comment type="cofactor">
    <cofactor evidence="1">
        <name>a divalent metal cation</name>
        <dbReference type="ChEBI" id="CHEBI:60240"/>
    </cofactor>
</comment>
<dbReference type="HAMAP" id="MF_00528">
    <property type="entry name" value="Maf"/>
    <property type="match status" value="1"/>
</dbReference>